<protein>
    <recommendedName>
        <fullName evidence="3">F-box domain-containing protein</fullName>
    </recommendedName>
</protein>
<sequence length="177" mass="20845">MRRSSPGLHRSFLVIMAETTRCETFNAAPLFNLPLDLFLSIWGLLPPYSRASVVFTYRQLYIAHGAATFRYVNQKTPAANLQKSCLLRQLRRKFSNPSIWLCYRCLRFHKAELPKHWPGLSESNEDNFGFLYVIPLFHVSRISYLNARNYEWPSNIYSLQERPLEMEGYEDIILYRS</sequence>
<dbReference type="OrthoDB" id="3766406at2759"/>
<dbReference type="AlphaFoldDB" id="A0A6A6E6T8"/>
<evidence type="ECO:0008006" key="3">
    <source>
        <dbReference type="Google" id="ProtNLM"/>
    </source>
</evidence>
<accession>A0A6A6E6T8</accession>
<evidence type="ECO:0000313" key="2">
    <source>
        <dbReference type="Proteomes" id="UP000800200"/>
    </source>
</evidence>
<organism evidence="1 2">
    <name type="scientific">Zopfia rhizophila CBS 207.26</name>
    <dbReference type="NCBI Taxonomy" id="1314779"/>
    <lineage>
        <taxon>Eukaryota</taxon>
        <taxon>Fungi</taxon>
        <taxon>Dikarya</taxon>
        <taxon>Ascomycota</taxon>
        <taxon>Pezizomycotina</taxon>
        <taxon>Dothideomycetes</taxon>
        <taxon>Dothideomycetes incertae sedis</taxon>
        <taxon>Zopfiaceae</taxon>
        <taxon>Zopfia</taxon>
    </lineage>
</organism>
<name>A0A6A6E6T8_9PEZI</name>
<reference evidence="1" key="1">
    <citation type="journal article" date="2020" name="Stud. Mycol.">
        <title>101 Dothideomycetes genomes: a test case for predicting lifestyles and emergence of pathogens.</title>
        <authorList>
            <person name="Haridas S."/>
            <person name="Albert R."/>
            <person name="Binder M."/>
            <person name="Bloem J."/>
            <person name="Labutti K."/>
            <person name="Salamov A."/>
            <person name="Andreopoulos B."/>
            <person name="Baker S."/>
            <person name="Barry K."/>
            <person name="Bills G."/>
            <person name="Bluhm B."/>
            <person name="Cannon C."/>
            <person name="Castanera R."/>
            <person name="Culley D."/>
            <person name="Daum C."/>
            <person name="Ezra D."/>
            <person name="Gonzalez J."/>
            <person name="Henrissat B."/>
            <person name="Kuo A."/>
            <person name="Liang C."/>
            <person name="Lipzen A."/>
            <person name="Lutzoni F."/>
            <person name="Magnuson J."/>
            <person name="Mondo S."/>
            <person name="Nolan M."/>
            <person name="Ohm R."/>
            <person name="Pangilinan J."/>
            <person name="Park H.-J."/>
            <person name="Ramirez L."/>
            <person name="Alfaro M."/>
            <person name="Sun H."/>
            <person name="Tritt A."/>
            <person name="Yoshinaga Y."/>
            <person name="Zwiers L.-H."/>
            <person name="Turgeon B."/>
            <person name="Goodwin S."/>
            <person name="Spatafora J."/>
            <person name="Crous P."/>
            <person name="Grigoriev I."/>
        </authorList>
    </citation>
    <scope>NUCLEOTIDE SEQUENCE</scope>
    <source>
        <strain evidence="1">CBS 207.26</strain>
    </source>
</reference>
<proteinExistence type="predicted"/>
<keyword evidence="2" id="KW-1185">Reference proteome</keyword>
<dbReference type="EMBL" id="ML994632">
    <property type="protein sequence ID" value="KAF2185890.1"/>
    <property type="molecule type" value="Genomic_DNA"/>
</dbReference>
<evidence type="ECO:0000313" key="1">
    <source>
        <dbReference type="EMBL" id="KAF2185890.1"/>
    </source>
</evidence>
<gene>
    <name evidence="1" type="ORF">K469DRAFT_158111</name>
</gene>
<dbReference type="Proteomes" id="UP000800200">
    <property type="component" value="Unassembled WGS sequence"/>
</dbReference>